<dbReference type="SUPFAM" id="SSF53474">
    <property type="entry name" value="alpha/beta-Hydrolases"/>
    <property type="match status" value="1"/>
</dbReference>
<dbReference type="Proteomes" id="UP000034037">
    <property type="component" value="Chromosome"/>
</dbReference>
<dbReference type="PATRIC" id="fig|92706.3.peg.2100"/>
<dbReference type="AlphaFoldDB" id="A0A0F6Z676"/>
<name>A0A0F6Z676_9CORY</name>
<reference evidence="1 2" key="1">
    <citation type="submission" date="2015-04" db="EMBL/GenBank/DDBJ databases">
        <title>Complete Genome Sequence of Brevibacterium flavum ATCC 15168.</title>
        <authorList>
            <person name="Ahn J."/>
            <person name="Park G."/>
            <person name="Jeon W."/>
            <person name="Jang Y."/>
            <person name="Jang M."/>
            <person name="Lee H."/>
            <person name="Lee H."/>
        </authorList>
    </citation>
    <scope>NUCLEOTIDE SEQUENCE [LARGE SCALE GENOMIC DNA]</scope>
    <source>
        <strain evidence="1 2">ATCC 15168</strain>
    </source>
</reference>
<dbReference type="EMBL" id="CP011309">
    <property type="protein sequence ID" value="AKF27860.1"/>
    <property type="molecule type" value="Genomic_DNA"/>
</dbReference>
<proteinExistence type="predicted"/>
<dbReference type="HOGENOM" id="CLU_031107_0_0_11"/>
<accession>A0A0F6Z676</accession>
<evidence type="ECO:0008006" key="3">
    <source>
        <dbReference type="Google" id="ProtNLM"/>
    </source>
</evidence>
<dbReference type="InterPro" id="IPR029058">
    <property type="entry name" value="AB_hydrolase_fold"/>
</dbReference>
<dbReference type="Gene3D" id="3.40.50.1820">
    <property type="entry name" value="alpha/beta hydrolase"/>
    <property type="match status" value="1"/>
</dbReference>
<keyword evidence="2" id="KW-1185">Reference proteome</keyword>
<organism evidence="1 2">
    <name type="scientific">[Brevibacterium] flavum</name>
    <dbReference type="NCBI Taxonomy" id="92706"/>
    <lineage>
        <taxon>Bacteria</taxon>
        <taxon>Bacillati</taxon>
        <taxon>Actinomycetota</taxon>
        <taxon>Actinomycetes</taxon>
        <taxon>Mycobacteriales</taxon>
        <taxon>Corynebacteriaceae</taxon>
        <taxon>Corynebacterium</taxon>
    </lineage>
</organism>
<sequence length="618" mass="67557">MESGAIVTTPTLVYLHGVGRGDLKQEWKDQLSQGLARIGFPSLDDVTVLNPVYADDLWEDPEAQHSYAVPPVQKYMTLSGLELLEFERRTAAMETRLGRHNRGAGGAFPEAVVSRSVELPLFVQARNFLNNQQIRAQVHRRILEQLPTEGEIVLLGHSLGSVIAADLLRRLPPELTVKGFVTIGSPLANGQFNVDDLFKLLRTPLSNVSWWVNFWSGSDPVAAKRGVSVAVPWVLDFRVKTSLVPGPGHSSREYCANDAVAEAIGFGLFGSRSKEIVLAEKNLQIPLNDAEIFVLQALRYCYLILQRLKGDEVLRYEYALRETQDRLIEEIKSRNAEEGRPIPKEIARLDFDNGDPNAAAPVPGLSPFMPKEQAIERLLEIIGQNLLLPFEIEVPEKIQREALRDFTAETQLGSTVGADIFDALQTAVGVVSGSAKSNWRKWGAFGVGAAALTAATGGLALAAVPTVAGVATVASTLAAFGPGGMMGGLVTAGTLLTVGGGSLTAGVLSSVNTTEEIEALVVQKLSLAILWQRHEIDRTHEVWEEFAEAERLIVREHTRVKNVSDSSSPILKAFEQQRSTIERALKYLSDHGMEPGWFEELEPPAPTPFLKLRAKKTD</sequence>
<protein>
    <recommendedName>
        <fullName evidence="3">Alpha/beta hydrolase</fullName>
    </recommendedName>
</protein>
<evidence type="ECO:0000313" key="1">
    <source>
        <dbReference type="EMBL" id="AKF27860.1"/>
    </source>
</evidence>
<evidence type="ECO:0000313" key="2">
    <source>
        <dbReference type="Proteomes" id="UP000034037"/>
    </source>
</evidence>
<gene>
    <name evidence="1" type="ORF">YH66_10010</name>
</gene>